<evidence type="ECO:0000256" key="1">
    <source>
        <dbReference type="SAM" id="SignalP"/>
    </source>
</evidence>
<dbReference type="Pfam" id="PF16389">
    <property type="entry name" value="DUF4998"/>
    <property type="match status" value="1"/>
</dbReference>
<dbReference type="InterPro" id="IPR000421">
    <property type="entry name" value="FA58C"/>
</dbReference>
<feature type="chain" id="PRO_5042142551" evidence="1">
    <location>
        <begin position="21"/>
        <end position="370"/>
    </location>
</feature>
<protein>
    <submittedName>
        <fullName evidence="3">DUF4998 domain-containing protein</fullName>
    </submittedName>
</protein>
<evidence type="ECO:0000313" key="4">
    <source>
        <dbReference type="Proteomes" id="UP001209317"/>
    </source>
</evidence>
<feature type="signal peptide" evidence="1">
    <location>
        <begin position="1"/>
        <end position="20"/>
    </location>
</feature>
<organism evidence="3 4">
    <name type="scientific">Haoranjiania flava</name>
    <dbReference type="NCBI Taxonomy" id="1856322"/>
    <lineage>
        <taxon>Bacteria</taxon>
        <taxon>Pseudomonadati</taxon>
        <taxon>Bacteroidota</taxon>
        <taxon>Chitinophagia</taxon>
        <taxon>Chitinophagales</taxon>
        <taxon>Chitinophagaceae</taxon>
        <taxon>Haoranjiania</taxon>
    </lineage>
</organism>
<keyword evidence="1" id="KW-0732">Signal</keyword>
<proteinExistence type="predicted"/>
<evidence type="ECO:0000313" key="3">
    <source>
        <dbReference type="EMBL" id="MCU7693661.1"/>
    </source>
</evidence>
<dbReference type="PROSITE" id="PS50022">
    <property type="entry name" value="FA58C_3"/>
    <property type="match status" value="1"/>
</dbReference>
<dbReference type="SUPFAM" id="SSF49785">
    <property type="entry name" value="Galactose-binding domain-like"/>
    <property type="match status" value="1"/>
</dbReference>
<dbReference type="EMBL" id="JAOTPL010000004">
    <property type="protein sequence ID" value="MCU7693661.1"/>
    <property type="molecule type" value="Genomic_DNA"/>
</dbReference>
<dbReference type="Gene3D" id="2.60.120.260">
    <property type="entry name" value="Galactose-binding domain-like"/>
    <property type="match status" value="1"/>
</dbReference>
<dbReference type="RefSeq" id="WP_263037149.1">
    <property type="nucleotide sequence ID" value="NZ_JAOTPL010000004.1"/>
</dbReference>
<feature type="domain" description="F5/8 type C" evidence="2">
    <location>
        <begin position="217"/>
        <end position="370"/>
    </location>
</feature>
<gene>
    <name evidence="3" type="ORF">OD355_03920</name>
</gene>
<sequence length="370" mass="41779">MKKIFKKIGLLTLVAMLAIACSKMDATYRQFIESGQLKYAGKADSVQVLSGRNRMMLTWRASADPKVNRAVIYWNNRADSVEIQINPEEKFISVPFNDMAEGKYVFEIITYDNVGNRSLKVEKVGKVYGDKYQASLLPRPIESTVFLTDTLQVKWGSAPDTSIVRTELIYKDARNVEHTIHITRQETVSFLMNFTGGTLQYRTLYLPDRLAIDTFYTPFESRRIKGAPIELSKQGWTATASSYDIAGNRPPSNAIDDKPSTIWVNQTKDPAYVYPHTITVDMGVVKEELEGFAIITRVGDASARPRTIELYTSEDGNEWVKHLTYVLENTGDKQFINLSAPVKARYFRMIGKDAFSGSNIALAEIGMFTR</sequence>
<comment type="caution">
    <text evidence="3">The sequence shown here is derived from an EMBL/GenBank/DDBJ whole genome shotgun (WGS) entry which is preliminary data.</text>
</comment>
<dbReference type="Proteomes" id="UP001209317">
    <property type="component" value="Unassembled WGS sequence"/>
</dbReference>
<reference evidence="3" key="1">
    <citation type="submission" date="2022-10" db="EMBL/GenBank/DDBJ databases">
        <authorList>
            <person name="Kim H.S."/>
            <person name="Kim J.-S."/>
            <person name="Suh M.K."/>
            <person name="Eom M.K."/>
            <person name="Lee J.-S."/>
        </authorList>
    </citation>
    <scope>NUCLEOTIDE SEQUENCE</scope>
    <source>
        <strain evidence="3">LIP-5</strain>
    </source>
</reference>
<dbReference type="Pfam" id="PF00754">
    <property type="entry name" value="F5_F8_type_C"/>
    <property type="match status" value="1"/>
</dbReference>
<accession>A0AAE3INS0</accession>
<keyword evidence="4" id="KW-1185">Reference proteome</keyword>
<evidence type="ECO:0000259" key="2">
    <source>
        <dbReference type="PROSITE" id="PS50022"/>
    </source>
</evidence>
<dbReference type="PROSITE" id="PS51257">
    <property type="entry name" value="PROKAR_LIPOPROTEIN"/>
    <property type="match status" value="1"/>
</dbReference>
<dbReference type="AlphaFoldDB" id="A0AAE3INS0"/>
<name>A0AAE3INS0_9BACT</name>
<dbReference type="InterPro" id="IPR008979">
    <property type="entry name" value="Galactose-bd-like_sf"/>
</dbReference>